<dbReference type="PANTHER" id="PTHR42683">
    <property type="entry name" value="ALDEHYDE REDUCTASE"/>
    <property type="match status" value="1"/>
</dbReference>
<dbReference type="EMBL" id="CP025704">
    <property type="protein sequence ID" value="AUN97443.1"/>
    <property type="molecule type" value="Genomic_DNA"/>
</dbReference>
<dbReference type="RefSeq" id="WP_102242738.1">
    <property type="nucleotide sequence ID" value="NZ_CP025704.1"/>
</dbReference>
<dbReference type="InterPro" id="IPR013154">
    <property type="entry name" value="ADH-like_N"/>
</dbReference>
<dbReference type="PROSITE" id="PS00059">
    <property type="entry name" value="ADH_ZINC"/>
    <property type="match status" value="1"/>
</dbReference>
<evidence type="ECO:0000256" key="3">
    <source>
        <dbReference type="ARBA" id="ARBA00022833"/>
    </source>
</evidence>
<dbReference type="CDD" id="cd05283">
    <property type="entry name" value="CAD1"/>
    <property type="match status" value="1"/>
</dbReference>
<evidence type="ECO:0000313" key="7">
    <source>
        <dbReference type="Proteomes" id="UP000235584"/>
    </source>
</evidence>
<comment type="cofactor">
    <cofactor evidence="1 5">
        <name>Zn(2+)</name>
        <dbReference type="ChEBI" id="CHEBI:29105"/>
    </cofactor>
</comment>
<dbReference type="InterPro" id="IPR013149">
    <property type="entry name" value="ADH-like_C"/>
</dbReference>
<proteinExistence type="inferred from homology"/>
<evidence type="ECO:0000256" key="4">
    <source>
        <dbReference type="ARBA" id="ARBA00023002"/>
    </source>
</evidence>
<dbReference type="InterPro" id="IPR002328">
    <property type="entry name" value="ADH_Zn_CS"/>
</dbReference>
<organism evidence="6 7">
    <name type="scientific">Bacteriovorax stolpii</name>
    <name type="common">Bdellovibrio stolpii</name>
    <dbReference type="NCBI Taxonomy" id="960"/>
    <lineage>
        <taxon>Bacteria</taxon>
        <taxon>Pseudomonadati</taxon>
        <taxon>Bdellovibrionota</taxon>
        <taxon>Bacteriovoracia</taxon>
        <taxon>Bacteriovoracales</taxon>
        <taxon>Bacteriovoracaceae</taxon>
        <taxon>Bacteriovorax</taxon>
    </lineage>
</organism>
<gene>
    <name evidence="6" type="ORF">C0V70_04830</name>
</gene>
<dbReference type="InterPro" id="IPR036291">
    <property type="entry name" value="NAD(P)-bd_dom_sf"/>
</dbReference>
<keyword evidence="4" id="KW-0560">Oxidoreductase</keyword>
<evidence type="ECO:0000256" key="5">
    <source>
        <dbReference type="RuleBase" id="RU361277"/>
    </source>
</evidence>
<dbReference type="SMART" id="SM00829">
    <property type="entry name" value="PKS_ER"/>
    <property type="match status" value="1"/>
</dbReference>
<dbReference type="FunFam" id="3.90.180.10:FF:000004">
    <property type="entry name" value="probable cinnamyl alcohol dehydrogenase"/>
    <property type="match status" value="1"/>
</dbReference>
<evidence type="ECO:0000313" key="6">
    <source>
        <dbReference type="EMBL" id="AUN97443.1"/>
    </source>
</evidence>
<accession>A0A2K9NPL2</accession>
<dbReference type="SUPFAM" id="SSF50129">
    <property type="entry name" value="GroES-like"/>
    <property type="match status" value="1"/>
</dbReference>
<sequence>MKNIKAYAAQDAHSPLAPFTIDRRDPRADDVEISITHCGVCHSDVHQARNEWGGSVFPIVPGHEIVGVVTKVGSSVKKFKVGDRVGVGCLVDSCQHCQSCKEGLEQYCDNSVGTYNAVEKDGSRTYGGYSTAVVVKESFVLKIPDNLSMDGVAPLLCAGITTYSPLRHWKAGPGKKVAVIGLGGLGHMAVKLAHAMGAEVTILSQSLKKEADGKRLGASAFYATSNPDTFTKLQSTFDLIINTVSVELDWNLYLNLLKRDGSMVLLGIPNTAPAVQAPALIFGRRSLAGSLIGGIQETQEMLDFCGKHGITSDIELINMNQINEAYERMLKGDVRYRFVIDMESLKKA</sequence>
<keyword evidence="3 5" id="KW-0862">Zinc</keyword>
<dbReference type="InterPro" id="IPR020843">
    <property type="entry name" value="ER"/>
</dbReference>
<comment type="similarity">
    <text evidence="5">Belongs to the zinc-containing alcohol dehydrogenase family.</text>
</comment>
<keyword evidence="7" id="KW-1185">Reference proteome</keyword>
<dbReference type="SUPFAM" id="SSF51735">
    <property type="entry name" value="NAD(P)-binding Rossmann-fold domains"/>
    <property type="match status" value="1"/>
</dbReference>
<dbReference type="InterPro" id="IPR047109">
    <property type="entry name" value="CAD-like"/>
</dbReference>
<name>A0A2K9NPL2_BACTC</name>
<dbReference type="Gene3D" id="3.40.50.720">
    <property type="entry name" value="NAD(P)-binding Rossmann-like Domain"/>
    <property type="match status" value="1"/>
</dbReference>
<evidence type="ECO:0000256" key="2">
    <source>
        <dbReference type="ARBA" id="ARBA00022723"/>
    </source>
</evidence>
<dbReference type="FunFam" id="3.40.50.720:FF:000022">
    <property type="entry name" value="Cinnamyl alcohol dehydrogenase"/>
    <property type="match status" value="1"/>
</dbReference>
<dbReference type="Pfam" id="PF00107">
    <property type="entry name" value="ADH_zinc_N"/>
    <property type="match status" value="1"/>
</dbReference>
<dbReference type="InterPro" id="IPR011032">
    <property type="entry name" value="GroES-like_sf"/>
</dbReference>
<dbReference type="Proteomes" id="UP000235584">
    <property type="component" value="Chromosome"/>
</dbReference>
<dbReference type="GO" id="GO:0008106">
    <property type="term" value="F:alcohol dehydrogenase (NADP+) activity"/>
    <property type="evidence" value="ECO:0007669"/>
    <property type="project" value="UniProtKB-ARBA"/>
</dbReference>
<dbReference type="Pfam" id="PF08240">
    <property type="entry name" value="ADH_N"/>
    <property type="match status" value="1"/>
</dbReference>
<protein>
    <submittedName>
        <fullName evidence="6">Hydroxyacid dehydrogenase</fullName>
    </submittedName>
</protein>
<keyword evidence="2 5" id="KW-0479">Metal-binding</keyword>
<dbReference type="Gene3D" id="3.90.180.10">
    <property type="entry name" value="Medium-chain alcohol dehydrogenases, catalytic domain"/>
    <property type="match status" value="1"/>
</dbReference>
<dbReference type="GO" id="GO:0008270">
    <property type="term" value="F:zinc ion binding"/>
    <property type="evidence" value="ECO:0007669"/>
    <property type="project" value="InterPro"/>
</dbReference>
<dbReference type="AlphaFoldDB" id="A0A2K9NPL2"/>
<reference evidence="6 7" key="1">
    <citation type="submission" date="2018-01" db="EMBL/GenBank/DDBJ databases">
        <title>Complete genome sequence of Bacteriovorax stolpii DSM12778.</title>
        <authorList>
            <person name="Tang B."/>
            <person name="Chang J."/>
        </authorList>
    </citation>
    <scope>NUCLEOTIDE SEQUENCE [LARGE SCALE GENOMIC DNA]</scope>
    <source>
        <strain evidence="6 7">DSM 12778</strain>
    </source>
</reference>
<dbReference type="KEGG" id="bsto:C0V70_04830"/>
<evidence type="ECO:0000256" key="1">
    <source>
        <dbReference type="ARBA" id="ARBA00001947"/>
    </source>
</evidence>